<proteinExistence type="predicted"/>
<dbReference type="Proteomes" id="UP000255193">
    <property type="component" value="Unassembled WGS sequence"/>
</dbReference>
<evidence type="ECO:0000313" key="2">
    <source>
        <dbReference type="Proteomes" id="UP000255193"/>
    </source>
</evidence>
<organism evidence="1 2">
    <name type="scientific">Faucicola atlantae</name>
    <dbReference type="NCBI Taxonomy" id="34059"/>
    <lineage>
        <taxon>Bacteria</taxon>
        <taxon>Pseudomonadati</taxon>
        <taxon>Pseudomonadota</taxon>
        <taxon>Gammaproteobacteria</taxon>
        <taxon>Moraxellales</taxon>
        <taxon>Moraxellaceae</taxon>
        <taxon>Faucicola</taxon>
    </lineage>
</organism>
<name>A0A378Q3L8_9GAMM</name>
<gene>
    <name evidence="1" type="ORF">NCTC11091_00558</name>
</gene>
<protein>
    <submittedName>
        <fullName evidence="1">Uncharacterized protein</fullName>
    </submittedName>
</protein>
<dbReference type="EMBL" id="UGQA01000001">
    <property type="protein sequence ID" value="STY94788.1"/>
    <property type="molecule type" value="Genomic_DNA"/>
</dbReference>
<sequence>MRSSTVNNVNNNVKFSAMACEINRRSKGLFVVNQWYIAPLAQPKF</sequence>
<dbReference type="AlphaFoldDB" id="A0A378Q3L8"/>
<evidence type="ECO:0000313" key="1">
    <source>
        <dbReference type="EMBL" id="STY94788.1"/>
    </source>
</evidence>
<reference evidence="1 2" key="1">
    <citation type="submission" date="2018-06" db="EMBL/GenBank/DDBJ databases">
        <authorList>
            <consortium name="Pathogen Informatics"/>
            <person name="Doyle S."/>
        </authorList>
    </citation>
    <scope>NUCLEOTIDE SEQUENCE [LARGE SCALE GENOMIC DNA]</scope>
    <source>
        <strain evidence="1 2">NCTC11091</strain>
    </source>
</reference>
<accession>A0A378Q3L8</accession>